<evidence type="ECO:0000256" key="1">
    <source>
        <dbReference type="SAM" id="MobiDB-lite"/>
    </source>
</evidence>
<name>V9ID84_APICE</name>
<dbReference type="AlphaFoldDB" id="V9ID84"/>
<feature type="compositionally biased region" description="Polar residues" evidence="1">
    <location>
        <begin position="55"/>
        <end position="70"/>
    </location>
</feature>
<sequence length="168" mass="18682">MRMCGERLSPNNPSPLSSTTATAALSRSYHYYRRFNFLQQQHHHLDHRTFPVITENGTESPRQRSLSLSLTPARPRPGHAASGGSGTGIADDSDAESVKSYGSACSAASACDHATFALNGTTWSGRSRRYVVHCSNHTGDNEQYLTPTQRAARQVRKFQINQCYFRLY</sequence>
<evidence type="ECO:0000313" key="2">
    <source>
        <dbReference type="EMBL" id="AEY58597.1"/>
    </source>
</evidence>
<dbReference type="EMBL" id="JR039239">
    <property type="protein sequence ID" value="AEY58597.1"/>
    <property type="molecule type" value="mRNA"/>
</dbReference>
<reference evidence="2" key="1">
    <citation type="submission" date="2011-11" db="EMBL/GenBank/DDBJ databases">
        <title>Decoding the brain transcriptome of the Eastern honeybee (Apis cerana) based on pyrosequencing.</title>
        <authorList>
            <person name="Sun L."/>
            <person name="Zheng H."/>
            <person name="Wang Y."/>
            <person name="Xie X."/>
            <person name="Zhu Y."/>
            <person name="Gu W."/>
            <person name="Wang S."/>
        </authorList>
    </citation>
    <scope>NUCLEOTIDE SEQUENCE</scope>
    <source>
        <tissue evidence="2">Brain</tissue>
    </source>
</reference>
<feature type="region of interest" description="Disordered" evidence="1">
    <location>
        <begin position="55"/>
        <end position="93"/>
    </location>
</feature>
<proteinExistence type="evidence at transcript level"/>
<feature type="region of interest" description="Disordered" evidence="1">
    <location>
        <begin position="1"/>
        <end position="20"/>
    </location>
</feature>
<protein>
    <submittedName>
        <fullName evidence="2">Uncharacterized protein</fullName>
    </submittedName>
</protein>
<feature type="compositionally biased region" description="Low complexity" evidence="1">
    <location>
        <begin position="7"/>
        <end position="20"/>
    </location>
</feature>
<organism evidence="2">
    <name type="scientific">Apis cerana</name>
    <name type="common">Indian honeybee</name>
    <dbReference type="NCBI Taxonomy" id="7461"/>
    <lineage>
        <taxon>Eukaryota</taxon>
        <taxon>Metazoa</taxon>
        <taxon>Ecdysozoa</taxon>
        <taxon>Arthropoda</taxon>
        <taxon>Hexapoda</taxon>
        <taxon>Insecta</taxon>
        <taxon>Pterygota</taxon>
        <taxon>Neoptera</taxon>
        <taxon>Endopterygota</taxon>
        <taxon>Hymenoptera</taxon>
        <taxon>Apocrita</taxon>
        <taxon>Aculeata</taxon>
        <taxon>Apoidea</taxon>
        <taxon>Anthophila</taxon>
        <taxon>Apidae</taxon>
        <taxon>Apis</taxon>
    </lineage>
</organism>
<accession>V9ID84</accession>
<gene>
    <name evidence="2" type="ORF">ACCB01202.1</name>
</gene>